<accession>A0A094WF73</accession>
<name>A0A094WF73_9BACT</name>
<sequence>MTPLIKKMTPTPRSDLPTTPRFSWTLQNLPKKSHRSRPQYFFFK</sequence>
<protein>
    <submittedName>
        <fullName evidence="2">Uncharacterized protein</fullName>
    </submittedName>
</protein>
<dbReference type="AlphaFoldDB" id="A0A094WF73"/>
<feature type="region of interest" description="Disordered" evidence="1">
    <location>
        <begin position="1"/>
        <end position="44"/>
    </location>
</feature>
<reference evidence="2 3" key="1">
    <citation type="submission" date="2014-06" db="EMBL/GenBank/DDBJ databases">
        <title>Draft genome sequence of iron oxidizing acidophile Leptospirillum ferriphilum DSM14647.</title>
        <authorList>
            <person name="Cardenas J.P."/>
            <person name="Lazcano M."/>
            <person name="Ossandon F.J."/>
            <person name="Corbett M."/>
            <person name="Holmes D.S."/>
            <person name="Watkin E."/>
        </authorList>
    </citation>
    <scope>NUCLEOTIDE SEQUENCE [LARGE SCALE GENOMIC DNA]</scope>
    <source>
        <strain evidence="2 3">DSM 14647</strain>
    </source>
</reference>
<evidence type="ECO:0000256" key="1">
    <source>
        <dbReference type="SAM" id="MobiDB-lite"/>
    </source>
</evidence>
<feature type="compositionally biased region" description="Polar residues" evidence="1">
    <location>
        <begin position="16"/>
        <end position="30"/>
    </location>
</feature>
<dbReference type="EMBL" id="JPGK01000001">
    <property type="protein sequence ID" value="KGA95185.1"/>
    <property type="molecule type" value="Genomic_DNA"/>
</dbReference>
<dbReference type="Proteomes" id="UP000029452">
    <property type="component" value="Unassembled WGS sequence"/>
</dbReference>
<evidence type="ECO:0000313" key="2">
    <source>
        <dbReference type="EMBL" id="KGA95185.1"/>
    </source>
</evidence>
<proteinExistence type="predicted"/>
<gene>
    <name evidence="2" type="ORF">LptCag_2619</name>
</gene>
<comment type="caution">
    <text evidence="2">The sequence shown here is derived from an EMBL/GenBank/DDBJ whole genome shotgun (WGS) entry which is preliminary data.</text>
</comment>
<organism evidence="2 3">
    <name type="scientific">Leptospirillum ferriphilum</name>
    <dbReference type="NCBI Taxonomy" id="178606"/>
    <lineage>
        <taxon>Bacteria</taxon>
        <taxon>Pseudomonadati</taxon>
        <taxon>Nitrospirota</taxon>
        <taxon>Nitrospiria</taxon>
        <taxon>Nitrospirales</taxon>
        <taxon>Nitrospiraceae</taxon>
        <taxon>Leptospirillum</taxon>
    </lineage>
</organism>
<evidence type="ECO:0000313" key="3">
    <source>
        <dbReference type="Proteomes" id="UP000029452"/>
    </source>
</evidence>